<proteinExistence type="predicted"/>
<accession>A0ABW5SMM4</accession>
<evidence type="ECO:0000313" key="1">
    <source>
        <dbReference type="EMBL" id="MFD2701016.1"/>
    </source>
</evidence>
<gene>
    <name evidence="1" type="ORF">ACFSVM_11110</name>
</gene>
<evidence type="ECO:0000313" key="2">
    <source>
        <dbReference type="Proteomes" id="UP001597540"/>
    </source>
</evidence>
<organism evidence="1 2">
    <name type="scientific">Paenibacillus shunpengii</name>
    <dbReference type="NCBI Taxonomy" id="2054424"/>
    <lineage>
        <taxon>Bacteria</taxon>
        <taxon>Bacillati</taxon>
        <taxon>Bacillota</taxon>
        <taxon>Bacilli</taxon>
        <taxon>Bacillales</taxon>
        <taxon>Paenibacillaceae</taxon>
        <taxon>Paenibacillus</taxon>
    </lineage>
</organism>
<reference evidence="2" key="1">
    <citation type="journal article" date="2019" name="Int. J. Syst. Evol. Microbiol.">
        <title>The Global Catalogue of Microorganisms (GCM) 10K type strain sequencing project: providing services to taxonomists for standard genome sequencing and annotation.</title>
        <authorList>
            <consortium name="The Broad Institute Genomics Platform"/>
            <consortium name="The Broad Institute Genome Sequencing Center for Infectious Disease"/>
            <person name="Wu L."/>
            <person name="Ma J."/>
        </authorList>
    </citation>
    <scope>NUCLEOTIDE SEQUENCE [LARGE SCALE GENOMIC DNA]</scope>
    <source>
        <strain evidence="2">KCTC 33849</strain>
    </source>
</reference>
<dbReference type="EMBL" id="JBHUMJ010000002">
    <property type="protein sequence ID" value="MFD2701016.1"/>
    <property type="molecule type" value="Genomic_DNA"/>
</dbReference>
<dbReference type="RefSeq" id="WP_379262136.1">
    <property type="nucleotide sequence ID" value="NZ_JBHUMJ010000002.1"/>
</dbReference>
<dbReference type="Proteomes" id="UP001597540">
    <property type="component" value="Unassembled WGS sequence"/>
</dbReference>
<sequence>MVYAFAMDDIDTITGWHIYNTAPNVYFAEPPSKDGGLSVELEPDGGLIIQDYGTGRVYGLRDGEIVLKDDTHRSQ</sequence>
<keyword evidence="2" id="KW-1185">Reference proteome</keyword>
<comment type="caution">
    <text evidence="1">The sequence shown here is derived from an EMBL/GenBank/DDBJ whole genome shotgun (WGS) entry which is preliminary data.</text>
</comment>
<protein>
    <submittedName>
        <fullName evidence="1">Uncharacterized protein</fullName>
    </submittedName>
</protein>
<name>A0ABW5SMM4_9BACL</name>